<proteinExistence type="predicted"/>
<sequence>MQAAHAVMQGGAALLGREGVWTPREAQEARAQETRMRLDERGGENGR</sequence>
<evidence type="ECO:0000313" key="7">
    <source>
        <dbReference type="EMBL" id="KAE9194010.1"/>
    </source>
</evidence>
<evidence type="ECO:0000313" key="13">
    <source>
        <dbReference type="Proteomes" id="UP000440367"/>
    </source>
</evidence>
<dbReference type="AlphaFoldDB" id="A0A6A4CRQ7"/>
<gene>
    <name evidence="9" type="ORF">PF001_g17085</name>
    <name evidence="8" type="ORF">PF002_g18944</name>
    <name evidence="7" type="ORF">PF005_g17862</name>
    <name evidence="6" type="ORF">PF006_g16669</name>
    <name evidence="5" type="ORF">PF007_g17750</name>
    <name evidence="2" type="ORF">PF009_g20344</name>
    <name evidence="4" type="ORF">PF010_g17135</name>
    <name evidence="3" type="ORF">PF011_g17164</name>
</gene>
<dbReference type="Proteomes" id="UP000437068">
    <property type="component" value="Unassembled WGS sequence"/>
</dbReference>
<feature type="region of interest" description="Disordered" evidence="1">
    <location>
        <begin position="19"/>
        <end position="47"/>
    </location>
</feature>
<dbReference type="Proteomes" id="UP000440367">
    <property type="component" value="Unassembled WGS sequence"/>
</dbReference>
<comment type="caution">
    <text evidence="9">The sequence shown here is derived from an EMBL/GenBank/DDBJ whole genome shotgun (WGS) entry which is preliminary data.</text>
</comment>
<dbReference type="Proteomes" id="UP000460718">
    <property type="component" value="Unassembled WGS sequence"/>
</dbReference>
<dbReference type="Proteomes" id="UP000441208">
    <property type="component" value="Unassembled WGS sequence"/>
</dbReference>
<dbReference type="EMBL" id="QXGF01001503">
    <property type="protein sequence ID" value="KAE8929535.1"/>
    <property type="molecule type" value="Genomic_DNA"/>
</dbReference>
<evidence type="ECO:0000313" key="3">
    <source>
        <dbReference type="EMBL" id="KAE8993360.1"/>
    </source>
</evidence>
<evidence type="ECO:0000313" key="14">
    <source>
        <dbReference type="Proteomes" id="UP000440732"/>
    </source>
</evidence>
<dbReference type="EMBL" id="QXFZ01001223">
    <property type="protein sequence ID" value="KAE9094449.1"/>
    <property type="molecule type" value="Genomic_DNA"/>
</dbReference>
<evidence type="ECO:0000313" key="10">
    <source>
        <dbReference type="Proteomes" id="UP000429523"/>
    </source>
</evidence>
<evidence type="ECO:0000313" key="4">
    <source>
        <dbReference type="EMBL" id="KAE9094350.1"/>
    </source>
</evidence>
<dbReference type="EMBL" id="QXFW01001279">
    <property type="protein sequence ID" value="KAE8993360.1"/>
    <property type="molecule type" value="Genomic_DNA"/>
</dbReference>
<accession>A0A6A4CRQ7</accession>
<evidence type="ECO:0000313" key="5">
    <source>
        <dbReference type="EMBL" id="KAE9094449.1"/>
    </source>
</evidence>
<dbReference type="EMBL" id="QXGA01001175">
    <property type="protein sequence ID" value="KAE9126704.1"/>
    <property type="molecule type" value="Genomic_DNA"/>
</dbReference>
<reference evidence="10 11" key="1">
    <citation type="submission" date="2018-08" db="EMBL/GenBank/DDBJ databases">
        <title>Genomic investigation of the strawberry pathogen Phytophthora fragariae indicates pathogenicity is determined by transcriptional variation in three key races.</title>
        <authorList>
            <person name="Adams T.M."/>
            <person name="Armitage A.D."/>
            <person name="Sobczyk M.K."/>
            <person name="Bates H.J."/>
            <person name="Dunwell J.M."/>
            <person name="Nellist C.F."/>
            <person name="Harrison R.J."/>
        </authorList>
    </citation>
    <scope>NUCLEOTIDE SEQUENCE [LARGE SCALE GENOMIC DNA]</scope>
    <source>
        <strain evidence="9 12">A4</strain>
        <strain evidence="8 13">BC-1</strain>
        <strain evidence="7 11">NOV-27</strain>
        <strain evidence="6 14">NOV-5</strain>
        <strain evidence="5 15">NOV-71</strain>
        <strain evidence="2 10">NOV-9</strain>
        <strain evidence="4 17">ONT-3</strain>
        <strain evidence="3 16">SCRP245</strain>
    </source>
</reference>
<evidence type="ECO:0000313" key="6">
    <source>
        <dbReference type="EMBL" id="KAE9126704.1"/>
    </source>
</evidence>
<dbReference type="Proteomes" id="UP000433483">
    <property type="component" value="Unassembled WGS sequence"/>
</dbReference>
<evidence type="ECO:0000313" key="8">
    <source>
        <dbReference type="EMBL" id="KAE9209986.1"/>
    </source>
</evidence>
<evidence type="ECO:0000313" key="16">
    <source>
        <dbReference type="Proteomes" id="UP000460718"/>
    </source>
</evidence>
<dbReference type="EMBL" id="QXFX01001217">
    <property type="protein sequence ID" value="KAE9094350.1"/>
    <property type="molecule type" value="Genomic_DNA"/>
</dbReference>
<keyword evidence="11" id="KW-1185">Reference proteome</keyword>
<evidence type="ECO:0000313" key="12">
    <source>
        <dbReference type="Proteomes" id="UP000437068"/>
    </source>
</evidence>
<organism evidence="9 12">
    <name type="scientific">Phytophthora fragariae</name>
    <dbReference type="NCBI Taxonomy" id="53985"/>
    <lineage>
        <taxon>Eukaryota</taxon>
        <taxon>Sar</taxon>
        <taxon>Stramenopiles</taxon>
        <taxon>Oomycota</taxon>
        <taxon>Peronosporomycetes</taxon>
        <taxon>Peronosporales</taxon>
        <taxon>Peronosporaceae</taxon>
        <taxon>Phytophthora</taxon>
    </lineage>
</organism>
<feature type="compositionally biased region" description="Basic and acidic residues" evidence="1">
    <location>
        <begin position="25"/>
        <end position="47"/>
    </location>
</feature>
<dbReference type="EMBL" id="QXGE01001215">
    <property type="protein sequence ID" value="KAE9295954.1"/>
    <property type="molecule type" value="Genomic_DNA"/>
</dbReference>
<protein>
    <submittedName>
        <fullName evidence="9">Uncharacterized protein</fullName>
    </submittedName>
</protein>
<name>A0A6A4CRQ7_9STRA</name>
<evidence type="ECO:0000313" key="2">
    <source>
        <dbReference type="EMBL" id="KAE8929535.1"/>
    </source>
</evidence>
<dbReference type="EMBL" id="QXGB01001258">
    <property type="protein sequence ID" value="KAE9194010.1"/>
    <property type="molecule type" value="Genomic_DNA"/>
</dbReference>
<dbReference type="EMBL" id="QXGD01001277">
    <property type="protein sequence ID" value="KAE9209986.1"/>
    <property type="molecule type" value="Genomic_DNA"/>
</dbReference>
<dbReference type="Proteomes" id="UP000440732">
    <property type="component" value="Unassembled WGS sequence"/>
</dbReference>
<dbReference type="Proteomes" id="UP000488956">
    <property type="component" value="Unassembled WGS sequence"/>
</dbReference>
<evidence type="ECO:0000313" key="11">
    <source>
        <dbReference type="Proteomes" id="UP000433483"/>
    </source>
</evidence>
<evidence type="ECO:0000256" key="1">
    <source>
        <dbReference type="SAM" id="MobiDB-lite"/>
    </source>
</evidence>
<dbReference type="Proteomes" id="UP000429523">
    <property type="component" value="Unassembled WGS sequence"/>
</dbReference>
<evidence type="ECO:0000313" key="15">
    <source>
        <dbReference type="Proteomes" id="UP000441208"/>
    </source>
</evidence>
<evidence type="ECO:0000313" key="17">
    <source>
        <dbReference type="Proteomes" id="UP000488956"/>
    </source>
</evidence>
<evidence type="ECO:0000313" key="9">
    <source>
        <dbReference type="EMBL" id="KAE9295954.1"/>
    </source>
</evidence>